<sequence>MSQFKLPPIPSGTSYADPRVREKMAAWMKEFHEEQLTAVGSSELLRIYCQALNNWVLNPTTESHDIELLVDEICHTARLEDSE</sequence>
<protein>
    <submittedName>
        <fullName evidence="1">Uncharacterized protein</fullName>
    </submittedName>
</protein>
<reference evidence="1 2" key="1">
    <citation type="submission" date="2022-03" db="EMBL/GenBank/DDBJ databases">
        <title>Hymenobactersp. isolated from the air.</title>
        <authorList>
            <person name="Won M."/>
            <person name="Kwon S.-W."/>
        </authorList>
    </citation>
    <scope>NUCLEOTIDE SEQUENCE [LARGE SCALE GENOMIC DNA]</scope>
    <source>
        <strain evidence="1 2">KACC 21982</strain>
    </source>
</reference>
<dbReference type="RefSeq" id="WP_243797970.1">
    <property type="nucleotide sequence ID" value="NZ_CP094669.1"/>
</dbReference>
<keyword evidence="2" id="KW-1185">Reference proteome</keyword>
<dbReference type="Proteomes" id="UP000831113">
    <property type="component" value="Chromosome"/>
</dbReference>
<gene>
    <name evidence="1" type="ORF">MTX78_20730</name>
</gene>
<organism evidence="1 2">
    <name type="scientific">Hymenobacter tibetensis</name>
    <dbReference type="NCBI Taxonomy" id="497967"/>
    <lineage>
        <taxon>Bacteria</taxon>
        <taxon>Pseudomonadati</taxon>
        <taxon>Bacteroidota</taxon>
        <taxon>Cytophagia</taxon>
        <taxon>Cytophagales</taxon>
        <taxon>Hymenobacteraceae</taxon>
        <taxon>Hymenobacter</taxon>
    </lineage>
</organism>
<evidence type="ECO:0000313" key="2">
    <source>
        <dbReference type="Proteomes" id="UP000831113"/>
    </source>
</evidence>
<name>A0ABY4D0D3_9BACT</name>
<accession>A0ABY4D0D3</accession>
<dbReference type="EMBL" id="CP094669">
    <property type="protein sequence ID" value="UOG74531.1"/>
    <property type="molecule type" value="Genomic_DNA"/>
</dbReference>
<evidence type="ECO:0000313" key="1">
    <source>
        <dbReference type="EMBL" id="UOG74531.1"/>
    </source>
</evidence>
<proteinExistence type="predicted"/>